<gene>
    <name evidence="11" type="ORF">DJ70_06255</name>
</gene>
<sequence>MTIEPGDRVAIEYVGRFEDGTVFGTSKYAVAAETGLAAAEDRDSDDYGALAFTVGEGEVIEGLDDAVRGMTVGEDATVAVPPAAAYGESRDDRVREYDREPFEAMVDADAEVGLHVHARNGLHGDVVAVREESVEVDFNHELAGRTLVFDIEVVNHRPGGASESE</sequence>
<accession>A0A256ILC4</accession>
<keyword evidence="7 8" id="KW-0413">Isomerase</keyword>
<evidence type="ECO:0000256" key="3">
    <source>
        <dbReference type="ARBA" id="ARBA00006577"/>
    </source>
</evidence>
<dbReference type="InterPro" id="IPR001179">
    <property type="entry name" value="PPIase_FKBP_dom"/>
</dbReference>
<comment type="catalytic activity">
    <reaction evidence="1 8 9">
        <text>[protein]-peptidylproline (omega=180) = [protein]-peptidylproline (omega=0)</text>
        <dbReference type="Rhea" id="RHEA:16237"/>
        <dbReference type="Rhea" id="RHEA-COMP:10747"/>
        <dbReference type="Rhea" id="RHEA-COMP:10748"/>
        <dbReference type="ChEBI" id="CHEBI:83833"/>
        <dbReference type="ChEBI" id="CHEBI:83834"/>
        <dbReference type="EC" id="5.2.1.8"/>
    </reaction>
</comment>
<dbReference type="EC" id="5.2.1.8" evidence="9"/>
<dbReference type="Pfam" id="PF00254">
    <property type="entry name" value="FKBP_C"/>
    <property type="match status" value="1"/>
</dbReference>
<evidence type="ECO:0000256" key="7">
    <source>
        <dbReference type="ARBA" id="ARBA00023235"/>
    </source>
</evidence>
<evidence type="ECO:0000256" key="4">
    <source>
        <dbReference type="ARBA" id="ARBA00022490"/>
    </source>
</evidence>
<evidence type="ECO:0000256" key="5">
    <source>
        <dbReference type="ARBA" id="ARBA00023110"/>
    </source>
</evidence>
<dbReference type="GO" id="GO:0042026">
    <property type="term" value="P:protein refolding"/>
    <property type="evidence" value="ECO:0007669"/>
    <property type="project" value="UniProtKB-ARBA"/>
</dbReference>
<organism evidence="11 12">
    <name type="scientific">Halorubrum halodurans</name>
    <dbReference type="NCBI Taxonomy" id="1383851"/>
    <lineage>
        <taxon>Archaea</taxon>
        <taxon>Methanobacteriati</taxon>
        <taxon>Methanobacteriota</taxon>
        <taxon>Stenosarchaea group</taxon>
        <taxon>Halobacteria</taxon>
        <taxon>Halobacteriales</taxon>
        <taxon>Haloferacaceae</taxon>
        <taxon>Halorubrum</taxon>
    </lineage>
</organism>
<dbReference type="SUPFAM" id="SSF54534">
    <property type="entry name" value="FKBP-like"/>
    <property type="match status" value="1"/>
</dbReference>
<keyword evidence="4" id="KW-0963">Cytoplasm</keyword>
<evidence type="ECO:0000256" key="2">
    <source>
        <dbReference type="ARBA" id="ARBA00004496"/>
    </source>
</evidence>
<dbReference type="PROSITE" id="PS50059">
    <property type="entry name" value="FKBP_PPIASE"/>
    <property type="match status" value="1"/>
</dbReference>
<evidence type="ECO:0000259" key="10">
    <source>
        <dbReference type="PROSITE" id="PS50059"/>
    </source>
</evidence>
<keyword evidence="6" id="KW-0143">Chaperone</keyword>
<dbReference type="GO" id="GO:0003755">
    <property type="term" value="F:peptidyl-prolyl cis-trans isomerase activity"/>
    <property type="evidence" value="ECO:0007669"/>
    <property type="project" value="UniProtKB-UniRule"/>
</dbReference>
<keyword evidence="12" id="KW-1185">Reference proteome</keyword>
<reference evidence="11 12" key="1">
    <citation type="journal article" date="2014" name="Front. Microbiol.">
        <title>Population and genomic analysis of the genus Halorubrum.</title>
        <authorList>
            <person name="Fullmer M.S."/>
            <person name="Soucy S.M."/>
            <person name="Swithers K.S."/>
            <person name="Makkay A.M."/>
            <person name="Wheeler R."/>
            <person name="Ventosa A."/>
            <person name="Gogarten J.P."/>
            <person name="Papke R.T."/>
        </authorList>
    </citation>
    <scope>NUCLEOTIDE SEQUENCE [LARGE SCALE GENOMIC DNA]</scope>
    <source>
        <strain evidence="11 12">Cb34</strain>
    </source>
</reference>
<dbReference type="PANTHER" id="PTHR47861:SF3">
    <property type="entry name" value="FKBP-TYPE PEPTIDYL-PROLYL CIS-TRANS ISOMERASE SLYD"/>
    <property type="match status" value="1"/>
</dbReference>
<comment type="similarity">
    <text evidence="3 9">Belongs to the FKBP-type PPIase family.</text>
</comment>
<dbReference type="InterPro" id="IPR046357">
    <property type="entry name" value="PPIase_dom_sf"/>
</dbReference>
<dbReference type="EMBL" id="NHPJ01000064">
    <property type="protein sequence ID" value="OYR57321.1"/>
    <property type="molecule type" value="Genomic_DNA"/>
</dbReference>
<keyword evidence="5 8" id="KW-0697">Rotamase</keyword>
<dbReference type="GO" id="GO:0005737">
    <property type="term" value="C:cytoplasm"/>
    <property type="evidence" value="ECO:0007669"/>
    <property type="project" value="UniProtKB-SubCell"/>
</dbReference>
<comment type="caution">
    <text evidence="11">The sequence shown here is derived from an EMBL/GenBank/DDBJ whole genome shotgun (WGS) entry which is preliminary data.</text>
</comment>
<dbReference type="PANTHER" id="PTHR47861">
    <property type="entry name" value="FKBP-TYPE PEPTIDYL-PROLYL CIS-TRANS ISOMERASE SLYD"/>
    <property type="match status" value="1"/>
</dbReference>
<name>A0A256ILC4_9EURY</name>
<dbReference type="Gene3D" id="3.10.50.40">
    <property type="match status" value="1"/>
</dbReference>
<dbReference type="Proteomes" id="UP000216308">
    <property type="component" value="Unassembled WGS sequence"/>
</dbReference>
<proteinExistence type="inferred from homology"/>
<evidence type="ECO:0000313" key="11">
    <source>
        <dbReference type="EMBL" id="OYR57321.1"/>
    </source>
</evidence>
<dbReference type="OrthoDB" id="8615at2157"/>
<evidence type="ECO:0000256" key="1">
    <source>
        <dbReference type="ARBA" id="ARBA00000971"/>
    </source>
</evidence>
<evidence type="ECO:0000256" key="8">
    <source>
        <dbReference type="PROSITE-ProRule" id="PRU00277"/>
    </source>
</evidence>
<dbReference type="AlphaFoldDB" id="A0A256ILC4"/>
<feature type="domain" description="PPIase FKBP-type" evidence="10">
    <location>
        <begin position="6"/>
        <end position="122"/>
    </location>
</feature>
<evidence type="ECO:0000256" key="9">
    <source>
        <dbReference type="RuleBase" id="RU003915"/>
    </source>
</evidence>
<evidence type="ECO:0000313" key="12">
    <source>
        <dbReference type="Proteomes" id="UP000216308"/>
    </source>
</evidence>
<evidence type="ECO:0000256" key="6">
    <source>
        <dbReference type="ARBA" id="ARBA00023186"/>
    </source>
</evidence>
<dbReference type="RefSeq" id="WP_094531161.1">
    <property type="nucleotide sequence ID" value="NZ_NHPJ01000064.1"/>
</dbReference>
<protein>
    <recommendedName>
        <fullName evidence="9">Peptidyl-prolyl cis-trans isomerase</fullName>
        <ecNumber evidence="9">5.2.1.8</ecNumber>
    </recommendedName>
</protein>
<comment type="subcellular location">
    <subcellularLocation>
        <location evidence="2">Cytoplasm</location>
    </subcellularLocation>
</comment>